<dbReference type="EMBL" id="BGPR01021876">
    <property type="protein sequence ID" value="GBN87609.1"/>
    <property type="molecule type" value="Genomic_DNA"/>
</dbReference>
<proteinExistence type="predicted"/>
<protein>
    <submittedName>
        <fullName evidence="1">Uncharacterized protein</fullName>
    </submittedName>
</protein>
<evidence type="ECO:0000313" key="2">
    <source>
        <dbReference type="Proteomes" id="UP000499080"/>
    </source>
</evidence>
<name>A0A4Y2SK38_ARAVE</name>
<dbReference type="AlphaFoldDB" id="A0A4Y2SK38"/>
<dbReference type="Proteomes" id="UP000499080">
    <property type="component" value="Unassembled WGS sequence"/>
</dbReference>
<accession>A0A4Y2SK38</accession>
<gene>
    <name evidence="1" type="ORF">AVEN_104967_1</name>
</gene>
<sequence length="116" mass="13507">MEKPKSEIYGKFSSSLQIQSNKLETFIITDSFEANSSKELEKVSFNYFAKNVENAKVGRFEVKIPWIRSLDELPIHKDIAGKKSFLLAMKLQKNNQFECYDYVFEKWKKAAPSRSV</sequence>
<keyword evidence="2" id="KW-1185">Reference proteome</keyword>
<dbReference type="OrthoDB" id="6433940at2759"/>
<reference evidence="1 2" key="1">
    <citation type="journal article" date="2019" name="Sci. Rep.">
        <title>Orb-weaving spider Araneus ventricosus genome elucidates the spidroin gene catalogue.</title>
        <authorList>
            <person name="Kono N."/>
            <person name="Nakamura H."/>
            <person name="Ohtoshi R."/>
            <person name="Moran D.A.P."/>
            <person name="Shinohara A."/>
            <person name="Yoshida Y."/>
            <person name="Fujiwara M."/>
            <person name="Mori M."/>
            <person name="Tomita M."/>
            <person name="Arakawa K."/>
        </authorList>
    </citation>
    <scope>NUCLEOTIDE SEQUENCE [LARGE SCALE GENOMIC DNA]</scope>
</reference>
<evidence type="ECO:0000313" key="1">
    <source>
        <dbReference type="EMBL" id="GBN87609.1"/>
    </source>
</evidence>
<organism evidence="1 2">
    <name type="scientific">Araneus ventricosus</name>
    <name type="common">Orbweaver spider</name>
    <name type="synonym">Epeira ventricosa</name>
    <dbReference type="NCBI Taxonomy" id="182803"/>
    <lineage>
        <taxon>Eukaryota</taxon>
        <taxon>Metazoa</taxon>
        <taxon>Ecdysozoa</taxon>
        <taxon>Arthropoda</taxon>
        <taxon>Chelicerata</taxon>
        <taxon>Arachnida</taxon>
        <taxon>Araneae</taxon>
        <taxon>Araneomorphae</taxon>
        <taxon>Entelegynae</taxon>
        <taxon>Araneoidea</taxon>
        <taxon>Araneidae</taxon>
        <taxon>Araneus</taxon>
    </lineage>
</organism>
<comment type="caution">
    <text evidence="1">The sequence shown here is derived from an EMBL/GenBank/DDBJ whole genome shotgun (WGS) entry which is preliminary data.</text>
</comment>